<protein>
    <submittedName>
        <fullName evidence="2">Iso-A82775C biosynthesis cluster protein B-like</fullName>
    </submittedName>
</protein>
<name>A0A9W3CRU1_RAPSA</name>
<evidence type="ECO:0000313" key="2">
    <source>
        <dbReference type="RefSeq" id="XP_056854337.1"/>
    </source>
</evidence>
<evidence type="ECO:0000313" key="1">
    <source>
        <dbReference type="Proteomes" id="UP000504610"/>
    </source>
</evidence>
<gene>
    <name evidence="2" type="primary">LOC130503793</name>
</gene>
<organism evidence="1 2">
    <name type="scientific">Raphanus sativus</name>
    <name type="common">Radish</name>
    <name type="synonym">Raphanus raphanistrum var. sativus</name>
    <dbReference type="NCBI Taxonomy" id="3726"/>
    <lineage>
        <taxon>Eukaryota</taxon>
        <taxon>Viridiplantae</taxon>
        <taxon>Streptophyta</taxon>
        <taxon>Embryophyta</taxon>
        <taxon>Tracheophyta</taxon>
        <taxon>Spermatophyta</taxon>
        <taxon>Magnoliopsida</taxon>
        <taxon>eudicotyledons</taxon>
        <taxon>Gunneridae</taxon>
        <taxon>Pentapetalae</taxon>
        <taxon>rosids</taxon>
        <taxon>malvids</taxon>
        <taxon>Brassicales</taxon>
        <taxon>Brassicaceae</taxon>
        <taxon>Brassiceae</taxon>
        <taxon>Raphanus</taxon>
    </lineage>
</organism>
<dbReference type="AlphaFoldDB" id="A0A9W3CRU1"/>
<accession>A0A9W3CRU1</accession>
<reference evidence="1" key="1">
    <citation type="journal article" date="2019" name="Database">
        <title>The radish genome database (RadishGD): an integrated information resource for radish genomics.</title>
        <authorList>
            <person name="Yu H.J."/>
            <person name="Baek S."/>
            <person name="Lee Y.J."/>
            <person name="Cho A."/>
            <person name="Mun J.H."/>
        </authorList>
    </citation>
    <scope>NUCLEOTIDE SEQUENCE [LARGE SCALE GENOMIC DNA]</scope>
    <source>
        <strain evidence="1">cv. WK10039</strain>
    </source>
</reference>
<keyword evidence="1" id="KW-1185">Reference proteome</keyword>
<proteinExistence type="predicted"/>
<dbReference type="Proteomes" id="UP000504610">
    <property type="component" value="Chromosome 2"/>
</dbReference>
<dbReference type="OrthoDB" id="5148295at2759"/>
<dbReference type="GeneID" id="130503793"/>
<dbReference type="KEGG" id="rsz:130503793"/>
<dbReference type="RefSeq" id="XP_056854337.1">
    <property type="nucleotide sequence ID" value="XM_056998357.1"/>
</dbReference>
<reference evidence="2" key="2">
    <citation type="submission" date="2025-08" db="UniProtKB">
        <authorList>
            <consortium name="RefSeq"/>
        </authorList>
    </citation>
    <scope>IDENTIFICATION</scope>
    <source>
        <tissue evidence="2">Leaf</tissue>
    </source>
</reference>
<sequence length="251" mass="28305">MSEWFTDLEEAAYSVVEFIPLVGTVYSLKRASIAYSKEDWVRHWQSVGNFLESSVRDVILFNEIVEFPEVALIHTMAESFTDKMIEIYHREPKKPEIQITKNLDEESGHVLIAESSEGKFASQVFGDKAKGVHHFHGAVFTGTLYDTNYAPNGEKIRLDIPQGLYDGAPVTFSWKWTSNYLGEENVPEATYGRIKLIAGTPTGFKLSDRKGAAGWEGYNFWGQVYSKDQINVNTSIDGGETQIVFNRLAET</sequence>